<dbReference type="Proteomes" id="UP000183926">
    <property type="component" value="Unassembled WGS sequence"/>
</dbReference>
<accession>A0A1I7GC97</accession>
<dbReference type="AlphaFoldDB" id="A0A1I7GC97"/>
<reference evidence="1 2" key="1">
    <citation type="submission" date="2016-10" db="EMBL/GenBank/DDBJ databases">
        <authorList>
            <person name="de Groot N.N."/>
        </authorList>
    </citation>
    <scope>NUCLEOTIDE SEQUENCE [LARGE SCALE GENOMIC DNA]</scope>
    <source>
        <strain evidence="1 2">Nm24</strain>
    </source>
</reference>
<dbReference type="EMBL" id="FPBL01000002">
    <property type="protein sequence ID" value="SFU46102.1"/>
    <property type="molecule type" value="Genomic_DNA"/>
</dbReference>
<name>A0A1I7GC97_9PROT</name>
<organism evidence="1 2">
    <name type="scientific">Nitrosomonas eutropha</name>
    <dbReference type="NCBI Taxonomy" id="916"/>
    <lineage>
        <taxon>Bacteria</taxon>
        <taxon>Pseudomonadati</taxon>
        <taxon>Pseudomonadota</taxon>
        <taxon>Betaproteobacteria</taxon>
        <taxon>Nitrosomonadales</taxon>
        <taxon>Nitrosomonadaceae</taxon>
        <taxon>Nitrosomonas</taxon>
    </lineage>
</organism>
<sequence>MIQGVIDHGDESNSISIWAVDAGISQGLWCGSAVRASAGSCPLVGWVLTNGHVLRSSIGVMDQGFGGAAIIQSLFQRIEHEIRTHGAANERHNADTPRGQSAIPSCRLARPRKHPGAGRYTCSQLQFAVELRLGEKSTGCFQYLIGTTQFFVLSSNTLRRSRSLAVRPSRVPSLTSLRLTHSSSVEGTQPIFGAIDSTAAHSDGYLPRCS</sequence>
<evidence type="ECO:0000313" key="2">
    <source>
        <dbReference type="Proteomes" id="UP000183926"/>
    </source>
</evidence>
<proteinExistence type="predicted"/>
<protein>
    <submittedName>
        <fullName evidence="1">Uncharacterized protein</fullName>
    </submittedName>
</protein>
<evidence type="ECO:0000313" key="1">
    <source>
        <dbReference type="EMBL" id="SFU46102.1"/>
    </source>
</evidence>
<gene>
    <name evidence="1" type="ORF">SAMN05216339_102366</name>
</gene>